<reference evidence="2 3" key="1">
    <citation type="submission" date="2018-11" db="EMBL/GenBank/DDBJ databases">
        <authorList>
            <consortium name="Pathogen Informatics"/>
        </authorList>
    </citation>
    <scope>NUCLEOTIDE SEQUENCE [LARGE SCALE GENOMIC DNA]</scope>
</reference>
<gene>
    <name evidence="2" type="ORF">HPBE_LOCUS23337</name>
</gene>
<dbReference type="WBParaSite" id="HPBE_0002333801-mRNA-1">
    <property type="protein sequence ID" value="HPBE_0002333801-mRNA-1"/>
    <property type="gene ID" value="HPBE_0002333801"/>
</dbReference>
<accession>A0A3P8CDB7</accession>
<evidence type="ECO:0000313" key="3">
    <source>
        <dbReference type="Proteomes" id="UP000050761"/>
    </source>
</evidence>
<dbReference type="InterPro" id="IPR056676">
    <property type="entry name" value="DUF7774"/>
</dbReference>
<dbReference type="AlphaFoldDB" id="A0A183GKW8"/>
<feature type="domain" description="DUF7774" evidence="1">
    <location>
        <begin position="2"/>
        <end position="84"/>
    </location>
</feature>
<evidence type="ECO:0000313" key="4">
    <source>
        <dbReference type="WBParaSite" id="HPBE_0002333801-mRNA-1"/>
    </source>
</evidence>
<proteinExistence type="predicted"/>
<name>A0A183GKW8_HELPZ</name>
<evidence type="ECO:0000313" key="2">
    <source>
        <dbReference type="EMBL" id="VDP38147.1"/>
    </source>
</evidence>
<protein>
    <submittedName>
        <fullName evidence="4">DHC_N2 domain-containing protein</fullName>
    </submittedName>
</protein>
<accession>A0A183GKW8</accession>
<organism evidence="3 4">
    <name type="scientific">Heligmosomoides polygyrus</name>
    <name type="common">Parasitic roundworm</name>
    <dbReference type="NCBI Taxonomy" id="6339"/>
    <lineage>
        <taxon>Eukaryota</taxon>
        <taxon>Metazoa</taxon>
        <taxon>Ecdysozoa</taxon>
        <taxon>Nematoda</taxon>
        <taxon>Chromadorea</taxon>
        <taxon>Rhabditida</taxon>
        <taxon>Rhabditina</taxon>
        <taxon>Rhabditomorpha</taxon>
        <taxon>Strongyloidea</taxon>
        <taxon>Heligmosomidae</taxon>
        <taxon>Heligmosomoides</taxon>
    </lineage>
</organism>
<dbReference type="Pfam" id="PF24983">
    <property type="entry name" value="DUF7774"/>
    <property type="match status" value="1"/>
</dbReference>
<keyword evidence="3" id="KW-1185">Reference proteome</keyword>
<dbReference type="OrthoDB" id="5877494at2759"/>
<dbReference type="Proteomes" id="UP000050761">
    <property type="component" value="Unassembled WGS sequence"/>
</dbReference>
<sequence>MMDEIRKSGMMESILNPVDNEVLRKLFETELMNPSSRDVRLLHEALNKLWEEVMCNLMKFSFEQESLVLLCEREKVKTRFLDVMLICPQNLPDCWGRRHMCATVEKSTIQQMLKSFHRDSVSVIPSPIAQSVTSQWTKHMKDIVDEKTKTQEAPMRKQLIEIDEVSYLHNTTT</sequence>
<dbReference type="EMBL" id="UZAH01034951">
    <property type="protein sequence ID" value="VDP38147.1"/>
    <property type="molecule type" value="Genomic_DNA"/>
</dbReference>
<reference evidence="4" key="2">
    <citation type="submission" date="2019-09" db="UniProtKB">
        <authorList>
            <consortium name="WormBaseParasite"/>
        </authorList>
    </citation>
    <scope>IDENTIFICATION</scope>
</reference>
<evidence type="ECO:0000259" key="1">
    <source>
        <dbReference type="Pfam" id="PF24983"/>
    </source>
</evidence>